<dbReference type="GO" id="GO:0031594">
    <property type="term" value="C:neuromuscular junction"/>
    <property type="evidence" value="ECO:0007669"/>
    <property type="project" value="TreeGrafter"/>
</dbReference>
<organism evidence="1 2">
    <name type="scientific">Echinococcus granulosus</name>
    <name type="common">Hydatid tapeworm</name>
    <dbReference type="NCBI Taxonomy" id="6210"/>
    <lineage>
        <taxon>Eukaryota</taxon>
        <taxon>Metazoa</taxon>
        <taxon>Spiralia</taxon>
        <taxon>Lophotrochozoa</taxon>
        <taxon>Platyhelminthes</taxon>
        <taxon>Cestoda</taxon>
        <taxon>Eucestoda</taxon>
        <taxon>Cyclophyllidea</taxon>
        <taxon>Taeniidae</taxon>
        <taxon>Echinococcus</taxon>
        <taxon>Echinococcus granulosus group</taxon>
    </lineage>
</organism>
<gene>
    <name evidence="1" type="ORF">EGR_06254</name>
</gene>
<dbReference type="InterPro" id="IPR027080">
    <property type="entry name" value="Unc-13"/>
</dbReference>
<dbReference type="KEGG" id="egl:EGR_06254"/>
<dbReference type="GO" id="GO:0061789">
    <property type="term" value="P:dense core granule priming"/>
    <property type="evidence" value="ECO:0007669"/>
    <property type="project" value="TreeGrafter"/>
</dbReference>
<comment type="caution">
    <text evidence="1">The sequence shown here is derived from an EMBL/GenBank/DDBJ whole genome shotgun (WGS) entry which is preliminary data.</text>
</comment>
<dbReference type="Proteomes" id="UP000019149">
    <property type="component" value="Unassembled WGS sequence"/>
</dbReference>
<dbReference type="CTD" id="36341969"/>
<accession>W6UC83</accession>
<keyword evidence="2" id="KW-1185">Reference proteome</keyword>
<dbReference type="GO" id="GO:0005516">
    <property type="term" value="F:calmodulin binding"/>
    <property type="evidence" value="ECO:0007669"/>
    <property type="project" value="TreeGrafter"/>
</dbReference>
<dbReference type="GO" id="GO:0043195">
    <property type="term" value="C:terminal bouton"/>
    <property type="evidence" value="ECO:0007669"/>
    <property type="project" value="TreeGrafter"/>
</dbReference>
<dbReference type="STRING" id="6210.W6UC83"/>
<protein>
    <submittedName>
        <fullName evidence="1">Protein unc-13 C</fullName>
    </submittedName>
</protein>
<dbReference type="PANTHER" id="PTHR10480:SF12">
    <property type="entry name" value="UNC-13, ISOFORM E"/>
    <property type="match status" value="1"/>
</dbReference>
<evidence type="ECO:0000313" key="2">
    <source>
        <dbReference type="Proteomes" id="UP000019149"/>
    </source>
</evidence>
<dbReference type="OrthoDB" id="6275741at2759"/>
<dbReference type="PANTHER" id="PTHR10480">
    <property type="entry name" value="PROTEIN UNC-13 HOMOLOG"/>
    <property type="match status" value="1"/>
</dbReference>
<name>W6UC83_ECHGR</name>
<sequence length="171" mass="18905">MKSAVQVIVNFTSSTRAAITALDMHVIPVAFRSTWPLPPPPPAHTPSTPSHLMAKLIVYRKTLNALAYPISENTPHNFEVFNSTSPTYSYECEAEWQDNFQAVSNIFVIDPVEGPARVEHLVEVERSIVFGTSQWFAKLAITVKSAQGLIGKDKSGRSDPFATVPQELKHT</sequence>
<dbReference type="GO" id="GO:0035249">
    <property type="term" value="P:synaptic transmission, glutamatergic"/>
    <property type="evidence" value="ECO:0007669"/>
    <property type="project" value="TreeGrafter"/>
</dbReference>
<dbReference type="GO" id="GO:0030672">
    <property type="term" value="C:synaptic vesicle membrane"/>
    <property type="evidence" value="ECO:0007669"/>
    <property type="project" value="TreeGrafter"/>
</dbReference>
<dbReference type="GeneID" id="36341969"/>
<evidence type="ECO:0000313" key="1">
    <source>
        <dbReference type="EMBL" id="EUB58830.1"/>
    </source>
</evidence>
<dbReference type="GO" id="GO:0017075">
    <property type="term" value="F:syntaxin-1 binding"/>
    <property type="evidence" value="ECO:0007669"/>
    <property type="project" value="TreeGrafter"/>
</dbReference>
<dbReference type="GO" id="GO:0099525">
    <property type="term" value="P:presynaptic dense core vesicle exocytosis"/>
    <property type="evidence" value="ECO:0007669"/>
    <property type="project" value="TreeGrafter"/>
</dbReference>
<dbReference type="GO" id="GO:0042734">
    <property type="term" value="C:presynaptic membrane"/>
    <property type="evidence" value="ECO:0007669"/>
    <property type="project" value="TreeGrafter"/>
</dbReference>
<dbReference type="GO" id="GO:0016082">
    <property type="term" value="P:synaptic vesicle priming"/>
    <property type="evidence" value="ECO:0007669"/>
    <property type="project" value="TreeGrafter"/>
</dbReference>
<dbReference type="GO" id="GO:0016081">
    <property type="term" value="P:synaptic vesicle docking"/>
    <property type="evidence" value="ECO:0007669"/>
    <property type="project" value="TreeGrafter"/>
</dbReference>
<dbReference type="RefSeq" id="XP_024350026.1">
    <property type="nucleotide sequence ID" value="XM_024495503.1"/>
</dbReference>
<dbReference type="InterPro" id="IPR035892">
    <property type="entry name" value="C2_domain_sf"/>
</dbReference>
<proteinExistence type="predicted"/>
<dbReference type="GO" id="GO:0019992">
    <property type="term" value="F:diacylglycerol binding"/>
    <property type="evidence" value="ECO:0007669"/>
    <property type="project" value="InterPro"/>
</dbReference>
<reference evidence="1 2" key="1">
    <citation type="journal article" date="2013" name="Nat. Genet.">
        <title>The genome of the hydatid tapeworm Echinococcus granulosus.</title>
        <authorList>
            <person name="Zheng H."/>
            <person name="Zhang W."/>
            <person name="Zhang L."/>
            <person name="Zhang Z."/>
            <person name="Li J."/>
            <person name="Lu G."/>
            <person name="Zhu Y."/>
            <person name="Wang Y."/>
            <person name="Huang Y."/>
            <person name="Liu J."/>
            <person name="Kang H."/>
            <person name="Chen J."/>
            <person name="Wang L."/>
            <person name="Chen A."/>
            <person name="Yu S."/>
            <person name="Gao Z."/>
            <person name="Jin L."/>
            <person name="Gu W."/>
            <person name="Wang Z."/>
            <person name="Zhao L."/>
            <person name="Shi B."/>
            <person name="Wen H."/>
            <person name="Lin R."/>
            <person name="Jones M.K."/>
            <person name="Brejova B."/>
            <person name="Vinar T."/>
            <person name="Zhao G."/>
            <person name="McManus D.P."/>
            <person name="Chen Z."/>
            <person name="Zhou Y."/>
            <person name="Wang S."/>
        </authorList>
    </citation>
    <scope>NUCLEOTIDE SEQUENCE [LARGE SCALE GENOMIC DNA]</scope>
</reference>
<dbReference type="AlphaFoldDB" id="W6UC83"/>
<dbReference type="EMBL" id="APAU02000054">
    <property type="protein sequence ID" value="EUB58830.1"/>
    <property type="molecule type" value="Genomic_DNA"/>
</dbReference>
<dbReference type="Gene3D" id="2.60.40.150">
    <property type="entry name" value="C2 domain"/>
    <property type="match status" value="1"/>
</dbReference>
<dbReference type="GO" id="GO:0098831">
    <property type="term" value="C:presynaptic active zone cytoplasmic component"/>
    <property type="evidence" value="ECO:0007669"/>
    <property type="project" value="TreeGrafter"/>
</dbReference>